<evidence type="ECO:0008006" key="3">
    <source>
        <dbReference type="Google" id="ProtNLM"/>
    </source>
</evidence>
<dbReference type="Proteomes" id="UP000275281">
    <property type="component" value="Unassembled WGS sequence"/>
</dbReference>
<dbReference type="Gene3D" id="1.20.5.170">
    <property type="match status" value="1"/>
</dbReference>
<name>A0A3N5YEQ7_9ALTE</name>
<dbReference type="AlphaFoldDB" id="A0A3N5YEQ7"/>
<gene>
    <name evidence="1" type="ORF">DRW07_02645</name>
</gene>
<sequence length="95" mass="10248">MSDSNQLLALCYELDAKGITPSVGLVRARTTGKVSLQSAIKAVQQFKDGIKPTAVKEDAAPPQAAPSSLENRVDELESQVRALLLRVETLEKRAD</sequence>
<dbReference type="RefSeq" id="WP_124026326.1">
    <property type="nucleotide sequence ID" value="NZ_JBHRSN010000005.1"/>
</dbReference>
<proteinExistence type="predicted"/>
<dbReference type="EMBL" id="RPOK01000001">
    <property type="protein sequence ID" value="RPJ68325.1"/>
    <property type="molecule type" value="Genomic_DNA"/>
</dbReference>
<dbReference type="OrthoDB" id="6388459at2"/>
<reference evidence="1 2" key="1">
    <citation type="submission" date="2018-11" db="EMBL/GenBank/DDBJ databases">
        <authorList>
            <person name="Ye M.-Q."/>
            <person name="Du Z.-J."/>
        </authorList>
    </citation>
    <scope>NUCLEOTIDE SEQUENCE [LARGE SCALE GENOMIC DNA]</scope>
    <source>
        <strain evidence="1 2">U0105</strain>
    </source>
</reference>
<evidence type="ECO:0000313" key="2">
    <source>
        <dbReference type="Proteomes" id="UP000275281"/>
    </source>
</evidence>
<comment type="caution">
    <text evidence="1">The sequence shown here is derived from an EMBL/GenBank/DDBJ whole genome shotgun (WGS) entry which is preliminary data.</text>
</comment>
<organism evidence="1 2">
    <name type="scientific">Alteromonas sediminis</name>
    <dbReference type="NCBI Taxonomy" id="2259342"/>
    <lineage>
        <taxon>Bacteria</taxon>
        <taxon>Pseudomonadati</taxon>
        <taxon>Pseudomonadota</taxon>
        <taxon>Gammaproteobacteria</taxon>
        <taxon>Alteromonadales</taxon>
        <taxon>Alteromonadaceae</taxon>
        <taxon>Alteromonas/Salinimonas group</taxon>
        <taxon>Alteromonas</taxon>
    </lineage>
</organism>
<accession>A0A3N5YEQ7</accession>
<protein>
    <recommendedName>
        <fullName evidence="3">KfrA N-terminal DNA-binding domain-containing protein</fullName>
    </recommendedName>
</protein>
<evidence type="ECO:0000313" key="1">
    <source>
        <dbReference type="EMBL" id="RPJ68325.1"/>
    </source>
</evidence>
<keyword evidence="2" id="KW-1185">Reference proteome</keyword>